<comment type="caution">
    <text evidence="2">The sequence shown here is derived from an EMBL/GenBank/DDBJ whole genome shotgun (WGS) entry which is preliminary data.</text>
</comment>
<dbReference type="EMBL" id="CAJOBZ010000046">
    <property type="protein sequence ID" value="CAF4912488.1"/>
    <property type="molecule type" value="Genomic_DNA"/>
</dbReference>
<gene>
    <name evidence="2" type="ORF">PMACD_LOCUS12269</name>
</gene>
<evidence type="ECO:0000313" key="3">
    <source>
        <dbReference type="Proteomes" id="UP000663880"/>
    </source>
</evidence>
<feature type="signal peptide" evidence="1">
    <location>
        <begin position="1"/>
        <end position="17"/>
    </location>
</feature>
<proteinExistence type="predicted"/>
<keyword evidence="3" id="KW-1185">Reference proteome</keyword>
<feature type="chain" id="PRO_5032522974" evidence="1">
    <location>
        <begin position="18"/>
        <end position="203"/>
    </location>
</feature>
<evidence type="ECO:0000256" key="1">
    <source>
        <dbReference type="SAM" id="SignalP"/>
    </source>
</evidence>
<accession>A0A821VTW1</accession>
<dbReference type="AlphaFoldDB" id="A0A821VTW1"/>
<protein>
    <submittedName>
        <fullName evidence="2">Uncharacterized protein</fullName>
    </submittedName>
</protein>
<evidence type="ECO:0000313" key="2">
    <source>
        <dbReference type="EMBL" id="CAF4912488.1"/>
    </source>
</evidence>
<name>A0A821VTW1_9NEOP</name>
<dbReference type="Proteomes" id="UP000663880">
    <property type="component" value="Unassembled WGS sequence"/>
</dbReference>
<organism evidence="2 3">
    <name type="scientific">Pieris macdunnoughi</name>
    <dbReference type="NCBI Taxonomy" id="345717"/>
    <lineage>
        <taxon>Eukaryota</taxon>
        <taxon>Metazoa</taxon>
        <taxon>Ecdysozoa</taxon>
        <taxon>Arthropoda</taxon>
        <taxon>Hexapoda</taxon>
        <taxon>Insecta</taxon>
        <taxon>Pterygota</taxon>
        <taxon>Neoptera</taxon>
        <taxon>Endopterygota</taxon>
        <taxon>Lepidoptera</taxon>
        <taxon>Glossata</taxon>
        <taxon>Ditrysia</taxon>
        <taxon>Papilionoidea</taxon>
        <taxon>Pieridae</taxon>
        <taxon>Pierinae</taxon>
        <taxon>Pieris</taxon>
    </lineage>
</organism>
<keyword evidence="1" id="KW-0732">Signal</keyword>
<sequence length="203" mass="23958">MWIQLFAFILILKKVLCDDDDDEKTQKTLIVETTTQLVYVHTDIPASDVDAALNLDFGNYTTMRFNYINSQFDNLYAEERCYDDYMKCLLTQVAPMPVCAYNNIRDVDGFLTATTYCDVHFDNCRRTVRFWRILDYGTCEQLKQRAVYPKHIKLGIPETLRESLAKTKHFSVLPSPHLDYRHSRKFQTLMARRQLQNNDKNIY</sequence>
<reference evidence="2" key="1">
    <citation type="submission" date="2021-02" db="EMBL/GenBank/DDBJ databases">
        <authorList>
            <person name="Steward A R."/>
        </authorList>
    </citation>
    <scope>NUCLEOTIDE SEQUENCE</scope>
</reference>
<dbReference type="OrthoDB" id="6881230at2759"/>